<dbReference type="EMBL" id="CP031598">
    <property type="protein sequence ID" value="QEW24388.1"/>
    <property type="molecule type" value="Genomic_DNA"/>
</dbReference>
<feature type="region of interest" description="Disordered" evidence="1">
    <location>
        <begin position="10"/>
        <end position="30"/>
    </location>
</feature>
<name>A0A5P3A7N1_9RHOB</name>
<evidence type="ECO:0000256" key="1">
    <source>
        <dbReference type="SAM" id="MobiDB-lite"/>
    </source>
</evidence>
<organism evidence="2 3">
    <name type="scientific">Roseovarius indicus</name>
    <dbReference type="NCBI Taxonomy" id="540747"/>
    <lineage>
        <taxon>Bacteria</taxon>
        <taxon>Pseudomonadati</taxon>
        <taxon>Pseudomonadota</taxon>
        <taxon>Alphaproteobacteria</taxon>
        <taxon>Rhodobacterales</taxon>
        <taxon>Roseobacteraceae</taxon>
        <taxon>Roseovarius</taxon>
    </lineage>
</organism>
<dbReference type="Proteomes" id="UP000325785">
    <property type="component" value="Chromosome"/>
</dbReference>
<reference evidence="2 3" key="1">
    <citation type="submission" date="2018-08" db="EMBL/GenBank/DDBJ databases">
        <title>Genetic Globetrotter - A new plasmid hitch-hiking vast phylogenetic and geographic distances.</title>
        <authorList>
            <person name="Vollmers J."/>
            <person name="Petersen J."/>
        </authorList>
    </citation>
    <scope>NUCLEOTIDE SEQUENCE [LARGE SCALE GENOMIC DNA]</scope>
    <source>
        <strain evidence="2 3">DSM 26383</strain>
    </source>
</reference>
<proteinExistence type="predicted"/>
<feature type="compositionally biased region" description="Basic and acidic residues" evidence="1">
    <location>
        <begin position="13"/>
        <end position="25"/>
    </location>
</feature>
<protein>
    <submittedName>
        <fullName evidence="2">Uncharacterized protein</fullName>
    </submittedName>
</protein>
<sequence length="54" mass="6477">MFNIFAKTFRTATRNETRTPPRDSWDAPSHWARGERFDTRRNAEIEAHLVGRRF</sequence>
<gene>
    <name evidence="2" type="ORF">RIdsm_00166</name>
</gene>
<accession>A0A5P3A7N1</accession>
<dbReference type="AlphaFoldDB" id="A0A5P3A7N1"/>
<evidence type="ECO:0000313" key="3">
    <source>
        <dbReference type="Proteomes" id="UP000325785"/>
    </source>
</evidence>
<dbReference type="KEGG" id="rid:RIdsm_00166"/>
<dbReference type="RefSeq" id="WP_160325909.1">
    <property type="nucleotide sequence ID" value="NZ_CAXRJZ010000132.1"/>
</dbReference>
<evidence type="ECO:0000313" key="2">
    <source>
        <dbReference type="EMBL" id="QEW24388.1"/>
    </source>
</evidence>